<dbReference type="AlphaFoldDB" id="A0A1W0VX29"/>
<sequence>MAVVEKEDPEEVRVVQILVNLRYRKLRRWSEWVSMQPSGEASSSPETALAAAKVMPSSGEVCSLTGTVVAGVPLRRWLLEQVSMHSGEAYFSLGETMVAGVPERWPKAKRSGSRGETSKELPKQGHAAAAAKGSGTPRFTEQERCAEIPAASTQRRPVAASSAML</sequence>
<evidence type="ECO:0000256" key="1">
    <source>
        <dbReference type="SAM" id="MobiDB-lite"/>
    </source>
</evidence>
<dbReference type="Proteomes" id="UP000000768">
    <property type="component" value="Chromosome 3"/>
</dbReference>
<proteinExistence type="predicted"/>
<protein>
    <submittedName>
        <fullName evidence="2">Uncharacterized protein</fullName>
    </submittedName>
</protein>
<evidence type="ECO:0000313" key="2">
    <source>
        <dbReference type="EMBL" id="OQU86689.1"/>
    </source>
</evidence>
<accession>A0A1W0VX29</accession>
<feature type="region of interest" description="Disordered" evidence="1">
    <location>
        <begin position="105"/>
        <end position="165"/>
    </location>
</feature>
<name>A0A1W0VX29_SORBI</name>
<reference evidence="2 3" key="1">
    <citation type="journal article" date="2009" name="Nature">
        <title>The Sorghum bicolor genome and the diversification of grasses.</title>
        <authorList>
            <person name="Paterson A.H."/>
            <person name="Bowers J.E."/>
            <person name="Bruggmann R."/>
            <person name="Dubchak I."/>
            <person name="Grimwood J."/>
            <person name="Gundlach H."/>
            <person name="Haberer G."/>
            <person name="Hellsten U."/>
            <person name="Mitros T."/>
            <person name="Poliakov A."/>
            <person name="Schmutz J."/>
            <person name="Spannagl M."/>
            <person name="Tang H."/>
            <person name="Wang X."/>
            <person name="Wicker T."/>
            <person name="Bharti A.K."/>
            <person name="Chapman J."/>
            <person name="Feltus F.A."/>
            <person name="Gowik U."/>
            <person name="Grigoriev I.V."/>
            <person name="Lyons E."/>
            <person name="Maher C.A."/>
            <person name="Martis M."/>
            <person name="Narechania A."/>
            <person name="Otillar R.P."/>
            <person name="Penning B.W."/>
            <person name="Salamov A.A."/>
            <person name="Wang Y."/>
            <person name="Zhang L."/>
            <person name="Carpita N.C."/>
            <person name="Freeling M."/>
            <person name="Gingle A.R."/>
            <person name="Hash C.T."/>
            <person name="Keller B."/>
            <person name="Klein P."/>
            <person name="Kresovich S."/>
            <person name="McCann M.C."/>
            <person name="Ming R."/>
            <person name="Peterson D.G."/>
            <person name="Mehboob-ur-Rahman"/>
            <person name="Ware D."/>
            <person name="Westhoff P."/>
            <person name="Mayer K.F."/>
            <person name="Messing J."/>
            <person name="Rokhsar D.S."/>
        </authorList>
    </citation>
    <scope>NUCLEOTIDE SEQUENCE [LARGE SCALE GENOMIC DNA]</scope>
    <source>
        <strain evidence="3">cv. BTx623</strain>
    </source>
</reference>
<organism evidence="2 3">
    <name type="scientific">Sorghum bicolor</name>
    <name type="common">Sorghum</name>
    <name type="synonym">Sorghum vulgare</name>
    <dbReference type="NCBI Taxonomy" id="4558"/>
    <lineage>
        <taxon>Eukaryota</taxon>
        <taxon>Viridiplantae</taxon>
        <taxon>Streptophyta</taxon>
        <taxon>Embryophyta</taxon>
        <taxon>Tracheophyta</taxon>
        <taxon>Spermatophyta</taxon>
        <taxon>Magnoliopsida</taxon>
        <taxon>Liliopsida</taxon>
        <taxon>Poales</taxon>
        <taxon>Poaceae</taxon>
        <taxon>PACMAD clade</taxon>
        <taxon>Panicoideae</taxon>
        <taxon>Andropogonodae</taxon>
        <taxon>Andropogoneae</taxon>
        <taxon>Sorghinae</taxon>
        <taxon>Sorghum</taxon>
    </lineage>
</organism>
<evidence type="ECO:0000313" key="3">
    <source>
        <dbReference type="Proteomes" id="UP000000768"/>
    </source>
</evidence>
<gene>
    <name evidence="2" type="ORF">SORBI_3003G128575</name>
</gene>
<dbReference type="InParanoid" id="A0A1W0VX29"/>
<dbReference type="Gramene" id="OQU86689">
    <property type="protein sequence ID" value="OQU86689"/>
    <property type="gene ID" value="SORBI_3003G128575"/>
</dbReference>
<keyword evidence="3" id="KW-1185">Reference proteome</keyword>
<dbReference type="EMBL" id="CM000762">
    <property type="protein sequence ID" value="OQU86689.1"/>
    <property type="molecule type" value="Genomic_DNA"/>
</dbReference>
<reference evidence="3" key="2">
    <citation type="journal article" date="2018" name="Plant J.">
        <title>The Sorghum bicolor reference genome: improved assembly, gene annotations, a transcriptome atlas, and signatures of genome organization.</title>
        <authorList>
            <person name="McCormick R.F."/>
            <person name="Truong S.K."/>
            <person name="Sreedasyam A."/>
            <person name="Jenkins J."/>
            <person name="Shu S."/>
            <person name="Sims D."/>
            <person name="Kennedy M."/>
            <person name="Amirebrahimi M."/>
            <person name="Weers B.D."/>
            <person name="McKinley B."/>
            <person name="Mattison A."/>
            <person name="Morishige D.T."/>
            <person name="Grimwood J."/>
            <person name="Schmutz J."/>
            <person name="Mullet J.E."/>
        </authorList>
    </citation>
    <scope>NUCLEOTIDE SEQUENCE [LARGE SCALE GENOMIC DNA]</scope>
    <source>
        <strain evidence="3">cv. BTx623</strain>
    </source>
</reference>